<keyword evidence="2" id="KW-1133">Transmembrane helix</keyword>
<accession>A0A9P4N050</accession>
<keyword evidence="5" id="KW-1185">Reference proteome</keyword>
<evidence type="ECO:0000256" key="1">
    <source>
        <dbReference type="SAM" id="MobiDB-lite"/>
    </source>
</evidence>
<evidence type="ECO:0000256" key="3">
    <source>
        <dbReference type="SAM" id="SignalP"/>
    </source>
</evidence>
<evidence type="ECO:0008006" key="6">
    <source>
        <dbReference type="Google" id="ProtNLM"/>
    </source>
</evidence>
<dbReference type="Proteomes" id="UP000799536">
    <property type="component" value="Unassembled WGS sequence"/>
</dbReference>
<dbReference type="OrthoDB" id="5215637at2759"/>
<sequence>MLSLNGVALFFTLFSSALADCHFPDGGVATADVPCNPNSLVSHCCWGGQACLSNGLCRSDPHDATLSRTHRGTCTDATFQSENCPRHCENVANNGTNVYSCNQTNVDSYCCGNNCKCDTGEFETFTFPSNDVYTLTIIGERFTNTHTSTSSPAVSSSSTSTRAFAEILTTPTPNASSSPNPPTTTPKSSGVPSKTTAIGVGVGVGIGCAIILVIAAFFFRRRHIRKRHVPVHEVADTSRSEVDRAVYYAPAKHAHYLDSSSPMSELANNHDRDPVELDSNPIPAEK</sequence>
<comment type="caution">
    <text evidence="4">The sequence shown here is derived from an EMBL/GenBank/DDBJ whole genome shotgun (WGS) entry which is preliminary data.</text>
</comment>
<dbReference type="EMBL" id="ML993848">
    <property type="protein sequence ID" value="KAF2205928.1"/>
    <property type="molecule type" value="Genomic_DNA"/>
</dbReference>
<keyword evidence="3" id="KW-0732">Signal</keyword>
<keyword evidence="2" id="KW-0812">Transmembrane</keyword>
<feature type="compositionally biased region" description="Low complexity" evidence="1">
    <location>
        <begin position="169"/>
        <end position="178"/>
    </location>
</feature>
<dbReference type="AlphaFoldDB" id="A0A9P4N050"/>
<feature type="transmembrane region" description="Helical" evidence="2">
    <location>
        <begin position="197"/>
        <end position="219"/>
    </location>
</feature>
<gene>
    <name evidence="4" type="ORF">GQ43DRAFT_436662</name>
</gene>
<organism evidence="4 5">
    <name type="scientific">Delitschia confertaspora ATCC 74209</name>
    <dbReference type="NCBI Taxonomy" id="1513339"/>
    <lineage>
        <taxon>Eukaryota</taxon>
        <taxon>Fungi</taxon>
        <taxon>Dikarya</taxon>
        <taxon>Ascomycota</taxon>
        <taxon>Pezizomycotina</taxon>
        <taxon>Dothideomycetes</taxon>
        <taxon>Pleosporomycetidae</taxon>
        <taxon>Pleosporales</taxon>
        <taxon>Delitschiaceae</taxon>
        <taxon>Delitschia</taxon>
    </lineage>
</organism>
<feature type="region of interest" description="Disordered" evidence="1">
    <location>
        <begin position="259"/>
        <end position="286"/>
    </location>
</feature>
<feature type="signal peptide" evidence="3">
    <location>
        <begin position="1"/>
        <end position="19"/>
    </location>
</feature>
<protein>
    <recommendedName>
        <fullName evidence="6">Mid2 domain-containing protein</fullName>
    </recommendedName>
</protein>
<feature type="region of interest" description="Disordered" evidence="1">
    <location>
        <begin position="169"/>
        <end position="193"/>
    </location>
</feature>
<keyword evidence="2" id="KW-0472">Membrane</keyword>
<proteinExistence type="predicted"/>
<name>A0A9P4N050_9PLEO</name>
<evidence type="ECO:0000313" key="5">
    <source>
        <dbReference type="Proteomes" id="UP000799536"/>
    </source>
</evidence>
<evidence type="ECO:0000256" key="2">
    <source>
        <dbReference type="SAM" id="Phobius"/>
    </source>
</evidence>
<reference evidence="4" key="1">
    <citation type="journal article" date="2020" name="Stud. Mycol.">
        <title>101 Dothideomycetes genomes: a test case for predicting lifestyles and emergence of pathogens.</title>
        <authorList>
            <person name="Haridas S."/>
            <person name="Albert R."/>
            <person name="Binder M."/>
            <person name="Bloem J."/>
            <person name="Labutti K."/>
            <person name="Salamov A."/>
            <person name="Andreopoulos B."/>
            <person name="Baker S."/>
            <person name="Barry K."/>
            <person name="Bills G."/>
            <person name="Bluhm B."/>
            <person name="Cannon C."/>
            <person name="Castanera R."/>
            <person name="Culley D."/>
            <person name="Daum C."/>
            <person name="Ezra D."/>
            <person name="Gonzalez J."/>
            <person name="Henrissat B."/>
            <person name="Kuo A."/>
            <person name="Liang C."/>
            <person name="Lipzen A."/>
            <person name="Lutzoni F."/>
            <person name="Magnuson J."/>
            <person name="Mondo S."/>
            <person name="Nolan M."/>
            <person name="Ohm R."/>
            <person name="Pangilinan J."/>
            <person name="Park H.-J."/>
            <person name="Ramirez L."/>
            <person name="Alfaro M."/>
            <person name="Sun H."/>
            <person name="Tritt A."/>
            <person name="Yoshinaga Y."/>
            <person name="Zwiers L.-H."/>
            <person name="Turgeon B."/>
            <person name="Goodwin S."/>
            <person name="Spatafora J."/>
            <person name="Crous P."/>
            <person name="Grigoriev I."/>
        </authorList>
    </citation>
    <scope>NUCLEOTIDE SEQUENCE</scope>
    <source>
        <strain evidence="4">ATCC 74209</strain>
    </source>
</reference>
<evidence type="ECO:0000313" key="4">
    <source>
        <dbReference type="EMBL" id="KAF2205928.1"/>
    </source>
</evidence>
<feature type="chain" id="PRO_5040206264" description="Mid2 domain-containing protein" evidence="3">
    <location>
        <begin position="20"/>
        <end position="286"/>
    </location>
</feature>